<dbReference type="Pfam" id="PF13607">
    <property type="entry name" value="Succ_CoA_lig"/>
    <property type="match status" value="1"/>
</dbReference>
<dbReference type="Pfam" id="PF13549">
    <property type="entry name" value="ATP-grasp_5"/>
    <property type="match status" value="1"/>
</dbReference>
<sequence>MTKQENLQRLFSPRSIVFVGGSNLALPIQNTRDIGFDGEIWVVNPKCAEIAGIPCFASIADLPGTPDAAFVSINAKLTVQAVADLNKRGCGGVVCYAAGFAEVGDNGDELQDSLVEAAGDMALVGPNCYGLLNFTNGVALWPDRLSGERTDKGVAIISQSGNVALNLTMHGRSLSITHVISVGNQAVLGAGDYIEPLLEDDRVTAIGFYIEGLKDIETFSRAALKALEKGVPLVVLKAGTSEIGTQLTMSHTSSLAGSDDMYQAMFDRLGILRVHSLSELLETLKIASLCELPKGDRIGVLTCSGGDSAMLADSLDHYNLQLPSLSKVQEQKLGEWLPDFASLSNPLDYNTSIWGNLEACTEVFGIMMEGDCDATVLALDFPKQGIGDDHEWQVAVDSLIAAHANHPKTCAVISNLSELMPENARQRLAKAGIAPLQSLKDGVAALARLVRYGERRRQVAAMDDPEQLLLRGPSLVEGESKMLDEWASKQLVSRYGLQLPGGRCVSKADVVEAADEVGYPVVMKGVSDRLAHKTEAGAVMLNLKDGSAVASAVEVMAGRLAEQGLADARFLIEPMISDFVGELIIGLKRDEQFGLALIIGTGGILVNLLNDSAIMLLPITREAASTAVLSLKGSALLRGFRGRPEGDLEAVVDAIMAVADFAMDHWDSVTELDINPLMVRPKGKGAVAADALIRLQQ</sequence>
<dbReference type="Gene3D" id="3.30.1490.20">
    <property type="entry name" value="ATP-grasp fold, A domain"/>
    <property type="match status" value="1"/>
</dbReference>
<dbReference type="GO" id="GO:0046872">
    <property type="term" value="F:metal ion binding"/>
    <property type="evidence" value="ECO:0007669"/>
    <property type="project" value="InterPro"/>
</dbReference>
<reference evidence="3 4" key="1">
    <citation type="submission" date="2018-06" db="EMBL/GenBank/DDBJ databases">
        <title>Genomic Encyclopedia of Type Strains, Phase III (KMG-III): the genomes of soil and plant-associated and newly described type strains.</title>
        <authorList>
            <person name="Whitman W."/>
        </authorList>
    </citation>
    <scope>NUCLEOTIDE SEQUENCE [LARGE SCALE GENOMIC DNA]</scope>
    <source>
        <strain evidence="3 4">CECT 5889</strain>
    </source>
</reference>
<dbReference type="PROSITE" id="PS50975">
    <property type="entry name" value="ATP_GRASP"/>
    <property type="match status" value="1"/>
</dbReference>
<dbReference type="InterPro" id="IPR011761">
    <property type="entry name" value="ATP-grasp"/>
</dbReference>
<dbReference type="Gene3D" id="3.30.470.20">
    <property type="entry name" value="ATP-grasp fold, B domain"/>
    <property type="match status" value="1"/>
</dbReference>
<dbReference type="GO" id="GO:0005524">
    <property type="term" value="F:ATP binding"/>
    <property type="evidence" value="ECO:0007669"/>
    <property type="project" value="UniProtKB-UniRule"/>
</dbReference>
<dbReference type="InterPro" id="IPR032875">
    <property type="entry name" value="Succ_CoA_lig_flav_dom"/>
</dbReference>
<keyword evidence="4" id="KW-1185">Reference proteome</keyword>
<dbReference type="InterPro" id="IPR016102">
    <property type="entry name" value="Succinyl-CoA_synth-like"/>
</dbReference>
<dbReference type="PANTHER" id="PTHR42793">
    <property type="entry name" value="COA BINDING DOMAIN CONTAINING PROTEIN"/>
    <property type="match status" value="1"/>
</dbReference>
<dbReference type="Pfam" id="PF13380">
    <property type="entry name" value="CoA_binding_2"/>
    <property type="match status" value="1"/>
</dbReference>
<dbReference type="Proteomes" id="UP000247746">
    <property type="component" value="Unassembled WGS sequence"/>
</dbReference>
<dbReference type="AlphaFoldDB" id="A0A2V4UE91"/>
<proteinExistence type="predicted"/>
<evidence type="ECO:0000313" key="3">
    <source>
        <dbReference type="EMBL" id="PYE38447.1"/>
    </source>
</evidence>
<dbReference type="InterPro" id="IPR013815">
    <property type="entry name" value="ATP_grasp_subdomain_1"/>
</dbReference>
<dbReference type="PANTHER" id="PTHR42793:SF4">
    <property type="entry name" value="BLL6376 PROTEIN"/>
    <property type="match status" value="1"/>
</dbReference>
<dbReference type="SMART" id="SM00881">
    <property type="entry name" value="CoA_binding"/>
    <property type="match status" value="1"/>
</dbReference>
<dbReference type="Gene3D" id="3.40.50.720">
    <property type="entry name" value="NAD(P)-binding Rossmann-like Domain"/>
    <property type="match status" value="1"/>
</dbReference>
<feature type="domain" description="ATP-grasp" evidence="2">
    <location>
        <begin position="489"/>
        <end position="524"/>
    </location>
</feature>
<evidence type="ECO:0000313" key="4">
    <source>
        <dbReference type="Proteomes" id="UP000247746"/>
    </source>
</evidence>
<keyword evidence="1" id="KW-0547">Nucleotide-binding</keyword>
<keyword evidence="1" id="KW-0067">ATP-binding</keyword>
<dbReference type="OrthoDB" id="9807426at2"/>
<dbReference type="Gene3D" id="3.40.50.261">
    <property type="entry name" value="Succinyl-CoA synthetase domains"/>
    <property type="match status" value="2"/>
</dbReference>
<accession>A0A2V4UE91</accession>
<dbReference type="SUPFAM" id="SSF56059">
    <property type="entry name" value="Glutathione synthetase ATP-binding domain-like"/>
    <property type="match status" value="1"/>
</dbReference>
<dbReference type="InterPro" id="IPR036291">
    <property type="entry name" value="NAD(P)-bd_dom_sf"/>
</dbReference>
<protein>
    <submittedName>
        <fullName evidence="3">Acyl-CoA synthetase (NDP forming)</fullName>
    </submittedName>
</protein>
<organism evidence="3 4">
    <name type="scientific">Psychrobacter fozii</name>
    <dbReference type="NCBI Taxonomy" id="198480"/>
    <lineage>
        <taxon>Bacteria</taxon>
        <taxon>Pseudomonadati</taxon>
        <taxon>Pseudomonadota</taxon>
        <taxon>Gammaproteobacteria</taxon>
        <taxon>Moraxellales</taxon>
        <taxon>Moraxellaceae</taxon>
        <taxon>Psychrobacter</taxon>
    </lineage>
</organism>
<evidence type="ECO:0000259" key="2">
    <source>
        <dbReference type="PROSITE" id="PS50975"/>
    </source>
</evidence>
<comment type="caution">
    <text evidence="3">The sequence shown here is derived from an EMBL/GenBank/DDBJ whole genome shotgun (WGS) entry which is preliminary data.</text>
</comment>
<dbReference type="SUPFAM" id="SSF52210">
    <property type="entry name" value="Succinyl-CoA synthetase domains"/>
    <property type="match status" value="2"/>
</dbReference>
<dbReference type="EMBL" id="QJSU01000007">
    <property type="protein sequence ID" value="PYE38447.1"/>
    <property type="molecule type" value="Genomic_DNA"/>
</dbReference>
<dbReference type="GO" id="GO:0003824">
    <property type="term" value="F:catalytic activity"/>
    <property type="evidence" value="ECO:0007669"/>
    <property type="project" value="UniProtKB-ARBA"/>
</dbReference>
<evidence type="ECO:0000256" key="1">
    <source>
        <dbReference type="PROSITE-ProRule" id="PRU00409"/>
    </source>
</evidence>
<dbReference type="SUPFAM" id="SSF51735">
    <property type="entry name" value="NAD(P)-binding Rossmann-fold domains"/>
    <property type="match status" value="1"/>
</dbReference>
<dbReference type="RefSeq" id="WP_110923602.1">
    <property type="nucleotide sequence ID" value="NZ_QJSU01000007.1"/>
</dbReference>
<dbReference type="InterPro" id="IPR003781">
    <property type="entry name" value="CoA-bd"/>
</dbReference>
<name>A0A2V4UE91_9GAMM</name>
<gene>
    <name evidence="3" type="ORF">DFP82_10769</name>
</gene>